<dbReference type="GO" id="GO:0005829">
    <property type="term" value="C:cytosol"/>
    <property type="evidence" value="ECO:0007669"/>
    <property type="project" value="TreeGrafter"/>
</dbReference>
<protein>
    <recommendedName>
        <fullName evidence="2">Ubiquitin-like domain-containing protein</fullName>
    </recommendedName>
</protein>
<evidence type="ECO:0000313" key="4">
    <source>
        <dbReference type="Proteomes" id="UP000682877"/>
    </source>
</evidence>
<dbReference type="InterPro" id="IPR000626">
    <property type="entry name" value="Ubiquitin-like_dom"/>
</dbReference>
<feature type="domain" description="Ubiquitin-like" evidence="2">
    <location>
        <begin position="218"/>
        <end position="287"/>
    </location>
</feature>
<dbReference type="GO" id="GO:0031593">
    <property type="term" value="F:polyubiquitin modification-dependent protein binding"/>
    <property type="evidence" value="ECO:0007669"/>
    <property type="project" value="TreeGrafter"/>
</dbReference>
<dbReference type="CDD" id="cd17039">
    <property type="entry name" value="Ubl_ubiquitin_like"/>
    <property type="match status" value="2"/>
</dbReference>
<feature type="domain" description="Ubiquitin-like" evidence="2">
    <location>
        <begin position="351"/>
        <end position="432"/>
    </location>
</feature>
<dbReference type="GO" id="GO:0070628">
    <property type="term" value="F:proteasome binding"/>
    <property type="evidence" value="ECO:0007669"/>
    <property type="project" value="TreeGrafter"/>
</dbReference>
<dbReference type="GO" id="GO:0043130">
    <property type="term" value="F:ubiquitin binding"/>
    <property type="evidence" value="ECO:0007669"/>
    <property type="project" value="TreeGrafter"/>
</dbReference>
<gene>
    <name evidence="3" type="ORF">AARE701A_LOCUS16987</name>
</gene>
<keyword evidence="4" id="KW-1185">Reference proteome</keyword>
<dbReference type="GO" id="GO:0005654">
    <property type="term" value="C:nucleoplasm"/>
    <property type="evidence" value="ECO:0007669"/>
    <property type="project" value="TreeGrafter"/>
</dbReference>
<feature type="region of interest" description="Disordered" evidence="1">
    <location>
        <begin position="287"/>
        <end position="308"/>
    </location>
</feature>
<dbReference type="Proteomes" id="UP000682877">
    <property type="component" value="Chromosome 6"/>
</dbReference>
<dbReference type="PROSITE" id="PS50053">
    <property type="entry name" value="UBIQUITIN_2"/>
    <property type="match status" value="3"/>
</dbReference>
<feature type="domain" description="Ubiquitin-like" evidence="2">
    <location>
        <begin position="2"/>
        <end position="77"/>
    </location>
</feature>
<dbReference type="FunFam" id="3.10.20.90:FF:000341">
    <property type="entry name" value="Ubiquitin-like superfamily protein"/>
    <property type="match status" value="2"/>
</dbReference>
<evidence type="ECO:0000259" key="2">
    <source>
        <dbReference type="PROSITE" id="PS50053"/>
    </source>
</evidence>
<feature type="compositionally biased region" description="Polar residues" evidence="1">
    <location>
        <begin position="290"/>
        <end position="307"/>
    </location>
</feature>
<accession>A0A8S2AW75</accession>
<dbReference type="GO" id="GO:0043161">
    <property type="term" value="P:proteasome-mediated ubiquitin-dependent protein catabolic process"/>
    <property type="evidence" value="ECO:0007669"/>
    <property type="project" value="TreeGrafter"/>
</dbReference>
<proteinExistence type="predicted"/>
<evidence type="ECO:0000313" key="3">
    <source>
        <dbReference type="EMBL" id="CAE6139286.1"/>
    </source>
</evidence>
<evidence type="ECO:0000256" key="1">
    <source>
        <dbReference type="SAM" id="MobiDB-lite"/>
    </source>
</evidence>
<dbReference type="Gene3D" id="3.10.20.90">
    <property type="entry name" value="Phosphatidylinositol 3-kinase Catalytic Subunit, Chain A, domain 1"/>
    <property type="match status" value="2"/>
</dbReference>
<sequence length="445" mass="50735">MMNVLIDTESGSSFSITVDFWETVLSIKEKIEKSQGIPASKQTLYFQGKVLQDHLPKFDCQLLLDSRLLLYISPEDNPNQNNDQMLIDSATGKKITKVVARRIHNEYSSGPAYSLVELLVPQDSTMKVTVGNQVVQTTEQSPPSDSAKEKLTVYVKPYEDDPRIVQVEVNADDNVEELRKELVKMQERGELYLPHEGFYLVYSALPLTESESFKWNLVFFEIQSGSSFDIEVYYKDTVLEMKEKIEKFQRISVSKQSLIFDGTVLRDDLDIEQFKIVHGSRLQLFVSPDHNPNQTEQSPPPSNSTEQIIDGHQESTLTDQTEQSPSSNSVKEMITNIKDSSEKERIPKKRIVVYVLPYSGESEAVKEVPVAVNVKMNDNVKELRNELVKIEENGELNLPQEGYFLIHKNRVLNENQSFWVVGVDHNDTIEILPTHLTRGSFNLDS</sequence>
<dbReference type="PANTHER" id="PTHR10621">
    <property type="entry name" value="UV EXCISION REPAIR PROTEIN RAD23"/>
    <property type="match status" value="1"/>
</dbReference>
<dbReference type="SUPFAM" id="SSF54236">
    <property type="entry name" value="Ubiquitin-like"/>
    <property type="match status" value="3"/>
</dbReference>
<organism evidence="3 4">
    <name type="scientific">Arabidopsis arenosa</name>
    <name type="common">Sand rock-cress</name>
    <name type="synonym">Cardaminopsis arenosa</name>
    <dbReference type="NCBI Taxonomy" id="38785"/>
    <lineage>
        <taxon>Eukaryota</taxon>
        <taxon>Viridiplantae</taxon>
        <taxon>Streptophyta</taxon>
        <taxon>Embryophyta</taxon>
        <taxon>Tracheophyta</taxon>
        <taxon>Spermatophyta</taxon>
        <taxon>Magnoliopsida</taxon>
        <taxon>eudicotyledons</taxon>
        <taxon>Gunneridae</taxon>
        <taxon>Pentapetalae</taxon>
        <taxon>rosids</taxon>
        <taxon>malvids</taxon>
        <taxon>Brassicales</taxon>
        <taxon>Brassicaceae</taxon>
        <taxon>Camelineae</taxon>
        <taxon>Arabidopsis</taxon>
    </lineage>
</organism>
<dbReference type="EMBL" id="LR999456">
    <property type="protein sequence ID" value="CAE6139286.1"/>
    <property type="molecule type" value="Genomic_DNA"/>
</dbReference>
<dbReference type="InterPro" id="IPR029071">
    <property type="entry name" value="Ubiquitin-like_domsf"/>
</dbReference>
<dbReference type="Pfam" id="PF00240">
    <property type="entry name" value="ubiquitin"/>
    <property type="match status" value="2"/>
</dbReference>
<dbReference type="AlphaFoldDB" id="A0A8S2AW75"/>
<dbReference type="SMART" id="SM00213">
    <property type="entry name" value="UBQ"/>
    <property type="match status" value="2"/>
</dbReference>
<reference evidence="3" key="1">
    <citation type="submission" date="2021-01" db="EMBL/GenBank/DDBJ databases">
        <authorList>
            <person name="Bezrukov I."/>
        </authorList>
    </citation>
    <scope>NUCLEOTIDE SEQUENCE</scope>
</reference>
<dbReference type="PANTHER" id="PTHR10621:SF38">
    <property type="entry name" value="UBIQUITIN DOMAIN-CONTAINING PROTEIN 7SL RNA1-RELATED"/>
    <property type="match status" value="1"/>
</dbReference>
<name>A0A8S2AW75_ARAAE</name>